<dbReference type="OrthoDB" id="9812260at2"/>
<dbReference type="PANTHER" id="PTHR45138">
    <property type="entry name" value="REGULATORY COMPONENTS OF SENSORY TRANSDUCTION SYSTEM"/>
    <property type="match status" value="1"/>
</dbReference>
<dbReference type="InterPro" id="IPR029787">
    <property type="entry name" value="Nucleotide_cyclase"/>
</dbReference>
<dbReference type="InterPro" id="IPR050469">
    <property type="entry name" value="Diguanylate_Cyclase"/>
</dbReference>
<proteinExistence type="predicted"/>
<gene>
    <name evidence="4" type="ORF">D1Z90_10825</name>
</gene>
<evidence type="ECO:0000256" key="2">
    <source>
        <dbReference type="ARBA" id="ARBA00012528"/>
    </source>
</evidence>
<dbReference type="GO" id="GO:0052621">
    <property type="term" value="F:diguanylate cyclase activity"/>
    <property type="evidence" value="ECO:0007669"/>
    <property type="project" value="UniProtKB-EC"/>
</dbReference>
<dbReference type="EMBL" id="QZCH01000012">
    <property type="protein sequence ID" value="RJG47619.1"/>
    <property type="molecule type" value="Genomic_DNA"/>
</dbReference>
<dbReference type="GO" id="GO:0005886">
    <property type="term" value="C:plasma membrane"/>
    <property type="evidence" value="ECO:0007669"/>
    <property type="project" value="TreeGrafter"/>
</dbReference>
<comment type="caution">
    <text evidence="4">The sequence shown here is derived from an EMBL/GenBank/DDBJ whole genome shotgun (WGS) entry which is preliminary data.</text>
</comment>
<comment type="cofactor">
    <cofactor evidence="1">
        <name>Mg(2+)</name>
        <dbReference type="ChEBI" id="CHEBI:18420"/>
    </cofactor>
</comment>
<dbReference type="RefSeq" id="WP_119910772.1">
    <property type="nucleotide sequence ID" value="NZ_QZCH01000012.1"/>
</dbReference>
<dbReference type="PROSITE" id="PS50887">
    <property type="entry name" value="GGDEF"/>
    <property type="match status" value="1"/>
</dbReference>
<dbReference type="CDD" id="cd01949">
    <property type="entry name" value="GGDEF"/>
    <property type="match status" value="1"/>
</dbReference>
<dbReference type="PANTHER" id="PTHR45138:SF6">
    <property type="entry name" value="DIGUANYLATE CYCLASE DGCN"/>
    <property type="match status" value="1"/>
</dbReference>
<evidence type="ECO:0000256" key="1">
    <source>
        <dbReference type="ARBA" id="ARBA00001946"/>
    </source>
</evidence>
<name>A0A418YER8_9GAMM</name>
<evidence type="ECO:0000313" key="4">
    <source>
        <dbReference type="EMBL" id="RJG47619.1"/>
    </source>
</evidence>
<reference evidence="4 5" key="2">
    <citation type="submission" date="2019-01" db="EMBL/GenBank/DDBJ databases">
        <title>Motilimonas pumilus sp. nov., isolated from the gut of sea cucumber (Apostichopus japonicus).</title>
        <authorList>
            <person name="Wang F.-Q."/>
            <person name="Ren L.-H."/>
            <person name="Lin Y.-W."/>
            <person name="Sun G.-H."/>
            <person name="Du Z.-J."/>
            <person name="Zhao J.-X."/>
            <person name="Liu X.-J."/>
            <person name="Liu L.-J."/>
        </authorList>
    </citation>
    <scope>NUCLEOTIDE SEQUENCE [LARGE SCALE GENOMIC DNA]</scope>
    <source>
        <strain evidence="4 5">PLHSC7-2</strain>
    </source>
</reference>
<dbReference type="Proteomes" id="UP000283255">
    <property type="component" value="Unassembled WGS sequence"/>
</dbReference>
<dbReference type="InterPro" id="IPR043128">
    <property type="entry name" value="Rev_trsase/Diguanyl_cyclase"/>
</dbReference>
<dbReference type="GO" id="GO:0043709">
    <property type="term" value="P:cell adhesion involved in single-species biofilm formation"/>
    <property type="evidence" value="ECO:0007669"/>
    <property type="project" value="TreeGrafter"/>
</dbReference>
<dbReference type="Pfam" id="PF00990">
    <property type="entry name" value="GGDEF"/>
    <property type="match status" value="1"/>
</dbReference>
<keyword evidence="5" id="KW-1185">Reference proteome</keyword>
<protein>
    <recommendedName>
        <fullName evidence="2">diguanylate cyclase</fullName>
        <ecNumber evidence="2">2.7.7.65</ecNumber>
    </recommendedName>
</protein>
<dbReference type="AlphaFoldDB" id="A0A418YER8"/>
<sequence length="293" mass="33337">MDNLSRITPISRSASLSVAHYSAAAEFTVEDKLEVLEALQQSLDLKTLMRNFATQAARYVRFIGLRFQSKHGFFSLDFRKSSDYVDNFSLDSADYTPLGTLSYRTAKPLTSKENAVLHELHKLLSQPLLHSLKMSELQANCLKDHLTGIGNRAYFDESMERWIEQNYRSHSGLALLVLDLDNFKEVNDRFGHQEGDAVLIRFSHLLKSAIRHSDMAFRLGGDEFAIVLTPTTPVSVTQVSERIKQALKQDPYMAELKIGCSMGWQDWSRGMDARTLFQQADLSLYEHKARPNK</sequence>
<evidence type="ECO:0000259" key="3">
    <source>
        <dbReference type="PROSITE" id="PS50887"/>
    </source>
</evidence>
<dbReference type="NCBIfam" id="TIGR00254">
    <property type="entry name" value="GGDEF"/>
    <property type="match status" value="1"/>
</dbReference>
<dbReference type="GO" id="GO:1902201">
    <property type="term" value="P:negative regulation of bacterial-type flagellum-dependent cell motility"/>
    <property type="evidence" value="ECO:0007669"/>
    <property type="project" value="TreeGrafter"/>
</dbReference>
<dbReference type="FunFam" id="3.30.70.270:FF:000001">
    <property type="entry name" value="Diguanylate cyclase domain protein"/>
    <property type="match status" value="1"/>
</dbReference>
<dbReference type="Gene3D" id="3.30.70.270">
    <property type="match status" value="1"/>
</dbReference>
<evidence type="ECO:0000313" key="5">
    <source>
        <dbReference type="Proteomes" id="UP000283255"/>
    </source>
</evidence>
<dbReference type="SUPFAM" id="SSF55073">
    <property type="entry name" value="Nucleotide cyclase"/>
    <property type="match status" value="1"/>
</dbReference>
<organism evidence="4 5">
    <name type="scientific">Motilimonas pumila</name>
    <dbReference type="NCBI Taxonomy" id="2303987"/>
    <lineage>
        <taxon>Bacteria</taxon>
        <taxon>Pseudomonadati</taxon>
        <taxon>Pseudomonadota</taxon>
        <taxon>Gammaproteobacteria</taxon>
        <taxon>Alteromonadales</taxon>
        <taxon>Alteromonadales genera incertae sedis</taxon>
        <taxon>Motilimonas</taxon>
    </lineage>
</organism>
<reference evidence="4 5" key="1">
    <citation type="submission" date="2018-09" db="EMBL/GenBank/DDBJ databases">
        <authorList>
            <person name="Wang F."/>
        </authorList>
    </citation>
    <scope>NUCLEOTIDE SEQUENCE [LARGE SCALE GENOMIC DNA]</scope>
    <source>
        <strain evidence="4 5">PLHSC7-2</strain>
    </source>
</reference>
<dbReference type="SMART" id="SM00267">
    <property type="entry name" value="GGDEF"/>
    <property type="match status" value="1"/>
</dbReference>
<dbReference type="InterPro" id="IPR000160">
    <property type="entry name" value="GGDEF_dom"/>
</dbReference>
<accession>A0A418YER8</accession>
<feature type="domain" description="GGDEF" evidence="3">
    <location>
        <begin position="171"/>
        <end position="293"/>
    </location>
</feature>
<dbReference type="EC" id="2.7.7.65" evidence="2"/>